<comment type="similarity">
    <text evidence="3">Belongs to the ABC transporter superfamily.</text>
</comment>
<dbReference type="PROSITE" id="PS50893">
    <property type="entry name" value="ABC_TRANSPORTER_2"/>
    <property type="match status" value="1"/>
</dbReference>
<keyword evidence="10 11" id="KW-0472">Membrane</keyword>
<gene>
    <name evidence="15" type="ORF">IDM40_05820</name>
</gene>
<dbReference type="PANTHER" id="PTHR43297:SF2">
    <property type="entry name" value="DIPEPTIDE TRANSPORT ATP-BINDING PROTEIN DPPD"/>
    <property type="match status" value="1"/>
</dbReference>
<dbReference type="SUPFAM" id="SSF161098">
    <property type="entry name" value="MetI-like"/>
    <property type="match status" value="1"/>
</dbReference>
<dbReference type="Proteomes" id="UP000806528">
    <property type="component" value="Unassembled WGS sequence"/>
</dbReference>
<dbReference type="SMART" id="SM00382">
    <property type="entry name" value="AAA"/>
    <property type="match status" value="1"/>
</dbReference>
<evidence type="ECO:0000256" key="9">
    <source>
        <dbReference type="ARBA" id="ARBA00022989"/>
    </source>
</evidence>
<name>A0ABR9P307_9ACTN</name>
<evidence type="ECO:0000259" key="13">
    <source>
        <dbReference type="PROSITE" id="PS50893"/>
    </source>
</evidence>
<evidence type="ECO:0000256" key="5">
    <source>
        <dbReference type="ARBA" id="ARBA00022475"/>
    </source>
</evidence>
<evidence type="ECO:0000256" key="10">
    <source>
        <dbReference type="ARBA" id="ARBA00023136"/>
    </source>
</evidence>
<keyword evidence="16" id="KW-1185">Reference proteome</keyword>
<evidence type="ECO:0000256" key="12">
    <source>
        <dbReference type="SAM" id="MobiDB-lite"/>
    </source>
</evidence>
<feature type="transmembrane region" description="Helical" evidence="11">
    <location>
        <begin position="77"/>
        <end position="102"/>
    </location>
</feature>
<dbReference type="PROSITE" id="PS50928">
    <property type="entry name" value="ABC_TM1"/>
    <property type="match status" value="1"/>
</dbReference>
<feature type="transmembrane region" description="Helical" evidence="11">
    <location>
        <begin position="16"/>
        <end position="36"/>
    </location>
</feature>
<dbReference type="InterPro" id="IPR000515">
    <property type="entry name" value="MetI-like"/>
</dbReference>
<evidence type="ECO:0000256" key="7">
    <source>
        <dbReference type="ARBA" id="ARBA00022741"/>
    </source>
</evidence>
<dbReference type="PROSITE" id="PS00211">
    <property type="entry name" value="ABC_TRANSPORTER_1"/>
    <property type="match status" value="1"/>
</dbReference>
<evidence type="ECO:0000313" key="16">
    <source>
        <dbReference type="Proteomes" id="UP000806528"/>
    </source>
</evidence>
<dbReference type="RefSeq" id="WP_193120870.1">
    <property type="nucleotide sequence ID" value="NZ_JADBGI010000004.1"/>
</dbReference>
<dbReference type="InterPro" id="IPR003439">
    <property type="entry name" value="ABC_transporter-like_ATP-bd"/>
</dbReference>
<evidence type="ECO:0000256" key="8">
    <source>
        <dbReference type="ARBA" id="ARBA00022840"/>
    </source>
</evidence>
<keyword evidence="5" id="KW-1003">Cell membrane</keyword>
<evidence type="ECO:0000256" key="11">
    <source>
        <dbReference type="RuleBase" id="RU363032"/>
    </source>
</evidence>
<keyword evidence="8" id="KW-0067">ATP-binding</keyword>
<dbReference type="Pfam" id="PF00005">
    <property type="entry name" value="ABC_tran"/>
    <property type="match status" value="1"/>
</dbReference>
<dbReference type="InterPro" id="IPR035906">
    <property type="entry name" value="MetI-like_sf"/>
</dbReference>
<dbReference type="CDD" id="cd06261">
    <property type="entry name" value="TM_PBP2"/>
    <property type="match status" value="1"/>
</dbReference>
<dbReference type="InterPro" id="IPR017871">
    <property type="entry name" value="ABC_transporter-like_CS"/>
</dbReference>
<accession>A0ABR9P307</accession>
<dbReference type="EMBL" id="JADBGI010000004">
    <property type="protein sequence ID" value="MBE2998224.1"/>
    <property type="molecule type" value="Genomic_DNA"/>
</dbReference>
<keyword evidence="9 11" id="KW-1133">Transmembrane helix</keyword>
<comment type="caution">
    <text evidence="15">The sequence shown here is derived from an EMBL/GenBank/DDBJ whole genome shotgun (WGS) entry which is preliminary data.</text>
</comment>
<keyword evidence="7" id="KW-0547">Nucleotide-binding</keyword>
<evidence type="ECO:0000256" key="1">
    <source>
        <dbReference type="ARBA" id="ARBA00004141"/>
    </source>
</evidence>
<evidence type="ECO:0000256" key="3">
    <source>
        <dbReference type="ARBA" id="ARBA00005417"/>
    </source>
</evidence>
<dbReference type="InterPro" id="IPR027417">
    <property type="entry name" value="P-loop_NTPase"/>
</dbReference>
<evidence type="ECO:0000256" key="4">
    <source>
        <dbReference type="ARBA" id="ARBA00022448"/>
    </source>
</evidence>
<dbReference type="Gene3D" id="1.10.3720.10">
    <property type="entry name" value="MetI-like"/>
    <property type="match status" value="1"/>
</dbReference>
<dbReference type="SUPFAM" id="SSF52540">
    <property type="entry name" value="P-loop containing nucleoside triphosphate hydrolases"/>
    <property type="match status" value="1"/>
</dbReference>
<evidence type="ECO:0000313" key="15">
    <source>
        <dbReference type="EMBL" id="MBE2998224.1"/>
    </source>
</evidence>
<dbReference type="InterPro" id="IPR003593">
    <property type="entry name" value="AAA+_ATPase"/>
</dbReference>
<evidence type="ECO:0000256" key="6">
    <source>
        <dbReference type="ARBA" id="ARBA00022692"/>
    </source>
</evidence>
<evidence type="ECO:0000259" key="14">
    <source>
        <dbReference type="PROSITE" id="PS50928"/>
    </source>
</evidence>
<proteinExistence type="inferred from homology"/>
<dbReference type="PANTHER" id="PTHR43297">
    <property type="entry name" value="OLIGOPEPTIDE TRANSPORT ATP-BINDING PROTEIN APPD"/>
    <property type="match status" value="1"/>
</dbReference>
<dbReference type="Gene3D" id="3.40.50.300">
    <property type="entry name" value="P-loop containing nucleotide triphosphate hydrolases"/>
    <property type="match status" value="1"/>
</dbReference>
<keyword evidence="4 11" id="KW-0813">Transport</keyword>
<feature type="transmembrane region" description="Helical" evidence="11">
    <location>
        <begin position="122"/>
        <end position="146"/>
    </location>
</feature>
<comment type="subcellular location">
    <subcellularLocation>
        <location evidence="11">Cell membrane</location>
        <topology evidence="11">Multi-pass membrane protein</topology>
    </subcellularLocation>
    <subcellularLocation>
        <location evidence="2">Cell membrane</location>
        <topology evidence="2">Peripheral membrane protein</topology>
    </subcellularLocation>
    <subcellularLocation>
        <location evidence="1">Membrane</location>
        <topology evidence="1">Multi-pass membrane protein</topology>
    </subcellularLocation>
</comment>
<dbReference type="Pfam" id="PF00528">
    <property type="entry name" value="BPD_transp_1"/>
    <property type="match status" value="1"/>
</dbReference>
<evidence type="ECO:0000256" key="2">
    <source>
        <dbReference type="ARBA" id="ARBA00004202"/>
    </source>
</evidence>
<organism evidence="15 16">
    <name type="scientific">Nocardiopsis coralli</name>
    <dbReference type="NCBI Taxonomy" id="2772213"/>
    <lineage>
        <taxon>Bacteria</taxon>
        <taxon>Bacillati</taxon>
        <taxon>Actinomycetota</taxon>
        <taxon>Actinomycetes</taxon>
        <taxon>Streptosporangiales</taxon>
        <taxon>Nocardiopsidaceae</taxon>
        <taxon>Nocardiopsis</taxon>
    </lineage>
</organism>
<feature type="domain" description="ABC transmembrane type-1" evidence="14">
    <location>
        <begin position="73"/>
        <end position="263"/>
    </location>
</feature>
<sequence>MSDPAERGARRPTGRYLPAAVLALLVVYAVAVSWWAGPQSADFSQALLPPGPQHWFGTDHSGHDLFVRSAEGLRVSLLVASVCAVAATAIGVAVGALAVTAGGWADRVAMRVTDGVNALPHLLVGVVVVAMFPGSLPAIIASVALTHWPQIARVVRAEMLTVRESEYVEAAYLWGARRSQVLWRHLVPAAAPQALVGLVMLVPHAVWHESTLSFLGLGLSPDRASLGTLLEVARGDVLTGAWWTLAAPAGVLVAVALAVAGVSGVLRAGGRGEEGAHAPAAGAGPVDGPGTAEAAPVVALRSLDLRYPAGAGPRTYAVTGVGLDLRPGRVTALVGESGCGKSTLASTLCGLLPPGTECSGSMRIAGREVLGAGERTWRGLRGRVVGLAAQSPADTFTPVRRIGPQIAEAAAALGGRASAEELMARVGLESSAAEKYPHELSGGMAARAALAAALAGDPDVLVADEPTSGLDPELAGQVLALLRATADAGTAVLLITHDLQALEKSGTADTVAVMRAGRIAEHGPAGRVLTEPSHPYTRALLAALPSRGLNPVTEPPSGTAAAQESTLAPNGKDHDGSDR</sequence>
<reference evidence="15 16" key="1">
    <citation type="submission" date="2020-09" db="EMBL/GenBank/DDBJ databases">
        <title>Diversity and distribution of actinomycetes associated with coral in the coast of Hainan.</title>
        <authorList>
            <person name="Li F."/>
        </authorList>
    </citation>
    <scope>NUCLEOTIDE SEQUENCE [LARGE SCALE GENOMIC DNA]</scope>
    <source>
        <strain evidence="15 16">HNM0947</strain>
    </source>
</reference>
<protein>
    <submittedName>
        <fullName evidence="15">Dipeptide/oligopeptide/nickel ABC transporter permease/ATP-binding protein</fullName>
    </submittedName>
</protein>
<feature type="region of interest" description="Disordered" evidence="12">
    <location>
        <begin position="547"/>
        <end position="579"/>
    </location>
</feature>
<comment type="similarity">
    <text evidence="11">Belongs to the binding-protein-dependent transport system permease family.</text>
</comment>
<keyword evidence="6 11" id="KW-0812">Transmembrane</keyword>
<feature type="domain" description="ABC transporter" evidence="13">
    <location>
        <begin position="300"/>
        <end position="541"/>
    </location>
</feature>
<dbReference type="InterPro" id="IPR050388">
    <property type="entry name" value="ABC_Ni/Peptide_Import"/>
</dbReference>